<dbReference type="PROSITE" id="PS51257">
    <property type="entry name" value="PROKAR_LIPOPROTEIN"/>
    <property type="match status" value="1"/>
</dbReference>
<keyword evidence="5" id="KW-0998">Cell outer membrane</keyword>
<evidence type="ECO:0000259" key="7">
    <source>
        <dbReference type="Pfam" id="PF07980"/>
    </source>
</evidence>
<evidence type="ECO:0000259" key="8">
    <source>
        <dbReference type="Pfam" id="PF14322"/>
    </source>
</evidence>
<evidence type="ECO:0000256" key="6">
    <source>
        <dbReference type="SAM" id="Phobius"/>
    </source>
</evidence>
<evidence type="ECO:0008006" key="11">
    <source>
        <dbReference type="Google" id="ProtNLM"/>
    </source>
</evidence>
<dbReference type="GO" id="GO:0009279">
    <property type="term" value="C:cell outer membrane"/>
    <property type="evidence" value="ECO:0007669"/>
    <property type="project" value="UniProtKB-SubCell"/>
</dbReference>
<dbReference type="InterPro" id="IPR033985">
    <property type="entry name" value="SusD-like_N"/>
</dbReference>
<evidence type="ECO:0000256" key="4">
    <source>
        <dbReference type="ARBA" id="ARBA00023136"/>
    </source>
</evidence>
<sequence length="551" mass="62588">MYLVLKLIYNLMKKISLQIIIIVTFGLSLFSSCNKFLDIKSEDFLTSEEYYENDRQLHAALNAVYSVLGDYRLYGRDMLRMGLDADDGFYNVVNTLSGVEIYDVAAADTKIGNFWTACYLGIDRANSLLANVDRSDAISVGVRDQIKGEALFLRSYFYFLLVSNFGGVPYVTQNTQVVHIPRTAPELIYANIVSDMELAESLVLPIKEIGYGGRVSKSAVRGILARVNLFIAGQPVNDQSRYAEARKWAKMVIDDAEAAHELNPDFSQVFINYAADKYDIKESIWEVEFYGNHQDVYREGGQIGAYNGIRYIGMTVNGERVMDPNYGYSLGMVNASGTLWDKYEDPGSLVSPDLRRDWAIAPFSVSGVPAVEKPRTIEQIYERNCGKYRREYEVLLPRDHQYTPINFPLLRYADVLLMFAEADNHVNGGPTQDSYQAINSVRRRGYGLPMGQTAPGVDLQGLDQEKFLKELQNERSRELSFEYLRKGDLVRWGIFWDKMEDALDRAEQSGLQSSMSHALTYFKNVSKRDALWPIPSYERGVNLKLDQNPGW</sequence>
<comment type="similarity">
    <text evidence="2">Belongs to the SusD family.</text>
</comment>
<dbReference type="Proteomes" id="UP000016584">
    <property type="component" value="Unassembled WGS sequence"/>
</dbReference>
<dbReference type="Pfam" id="PF07980">
    <property type="entry name" value="SusD_RagB"/>
    <property type="match status" value="1"/>
</dbReference>
<comment type="caution">
    <text evidence="9">The sequence shown here is derived from an EMBL/GenBank/DDBJ whole genome shotgun (WGS) entry which is preliminary data.</text>
</comment>
<feature type="transmembrane region" description="Helical" evidence="6">
    <location>
        <begin position="15"/>
        <end position="37"/>
    </location>
</feature>
<keyword evidence="6" id="KW-0812">Transmembrane</keyword>
<dbReference type="STRING" id="1346330.M472_12955"/>
<dbReference type="eggNOG" id="COG0702">
    <property type="taxonomic scope" value="Bacteria"/>
</dbReference>
<feature type="transmembrane region" description="Helical" evidence="6">
    <location>
        <begin position="151"/>
        <end position="171"/>
    </location>
</feature>
<proteinExistence type="inferred from homology"/>
<feature type="domain" description="SusD-like N-terminal" evidence="8">
    <location>
        <begin position="35"/>
        <end position="229"/>
    </location>
</feature>
<dbReference type="PATRIC" id="fig|1346330.5.peg.1843"/>
<name>U2HVY2_9SPHI</name>
<dbReference type="SUPFAM" id="SSF48452">
    <property type="entry name" value="TPR-like"/>
    <property type="match status" value="1"/>
</dbReference>
<organism evidence="9 10">
    <name type="scientific">Sphingobacterium paucimobilis HER1398</name>
    <dbReference type="NCBI Taxonomy" id="1346330"/>
    <lineage>
        <taxon>Bacteria</taxon>
        <taxon>Pseudomonadati</taxon>
        <taxon>Bacteroidota</taxon>
        <taxon>Sphingobacteriia</taxon>
        <taxon>Sphingobacteriales</taxon>
        <taxon>Sphingobacteriaceae</taxon>
        <taxon>Sphingobacterium</taxon>
    </lineage>
</organism>
<keyword evidence="4 6" id="KW-0472">Membrane</keyword>
<protein>
    <recommendedName>
        <fullName evidence="11">RagB/SusD family nutrient uptake outer membrane protein</fullName>
    </recommendedName>
</protein>
<evidence type="ECO:0000256" key="2">
    <source>
        <dbReference type="ARBA" id="ARBA00006275"/>
    </source>
</evidence>
<dbReference type="Gene3D" id="1.25.40.390">
    <property type="match status" value="1"/>
</dbReference>
<reference evidence="9 10" key="1">
    <citation type="journal article" date="2013" name="Genome Announc.">
        <title>The Draft Genome Sequence of Sphingomonas paucimobilis Strain HER1398 (Proteobacteria), Host to the Giant PAU Phage, Indicates That It Is a Member of the Genus Sphingobacterium (Bacteroidetes).</title>
        <authorList>
            <person name="White R.A.III."/>
            <person name="Suttle C.A."/>
        </authorList>
    </citation>
    <scope>NUCLEOTIDE SEQUENCE [LARGE SCALE GENOMIC DNA]</scope>
    <source>
        <strain evidence="9 10">HER1398</strain>
    </source>
</reference>
<evidence type="ECO:0000313" key="10">
    <source>
        <dbReference type="Proteomes" id="UP000016584"/>
    </source>
</evidence>
<keyword evidence="10" id="KW-1185">Reference proteome</keyword>
<dbReference type="InterPro" id="IPR011990">
    <property type="entry name" value="TPR-like_helical_dom_sf"/>
</dbReference>
<evidence type="ECO:0000313" key="9">
    <source>
        <dbReference type="EMBL" id="ERJ59682.1"/>
    </source>
</evidence>
<accession>U2HVY2</accession>
<evidence type="ECO:0000256" key="3">
    <source>
        <dbReference type="ARBA" id="ARBA00022729"/>
    </source>
</evidence>
<dbReference type="Pfam" id="PF14322">
    <property type="entry name" value="SusD-like_3"/>
    <property type="match status" value="1"/>
</dbReference>
<keyword evidence="3" id="KW-0732">Signal</keyword>
<evidence type="ECO:0000256" key="5">
    <source>
        <dbReference type="ARBA" id="ARBA00023237"/>
    </source>
</evidence>
<comment type="subcellular location">
    <subcellularLocation>
        <location evidence="1">Cell outer membrane</location>
    </subcellularLocation>
</comment>
<keyword evidence="6" id="KW-1133">Transmembrane helix</keyword>
<dbReference type="EMBL" id="ATDL01000014">
    <property type="protein sequence ID" value="ERJ59682.1"/>
    <property type="molecule type" value="Genomic_DNA"/>
</dbReference>
<dbReference type="InterPro" id="IPR012944">
    <property type="entry name" value="SusD_RagB_dom"/>
</dbReference>
<dbReference type="AlphaFoldDB" id="U2HVY2"/>
<feature type="domain" description="RagB/SusD" evidence="7">
    <location>
        <begin position="387"/>
        <end position="551"/>
    </location>
</feature>
<evidence type="ECO:0000256" key="1">
    <source>
        <dbReference type="ARBA" id="ARBA00004442"/>
    </source>
</evidence>
<gene>
    <name evidence="9" type="ORF">M472_12955</name>
</gene>